<proteinExistence type="predicted"/>
<protein>
    <submittedName>
        <fullName evidence="2">Uncharacterized protein</fullName>
    </submittedName>
</protein>
<gene>
    <name evidence="2" type="ORF">NLI96_g10286</name>
</gene>
<name>A0AAD5UYI8_9APHY</name>
<feature type="region of interest" description="Disordered" evidence="1">
    <location>
        <begin position="225"/>
        <end position="247"/>
    </location>
</feature>
<reference evidence="2" key="1">
    <citation type="submission" date="2022-07" db="EMBL/GenBank/DDBJ databases">
        <title>Genome Sequence of Physisporinus lineatus.</title>
        <authorList>
            <person name="Buettner E."/>
        </authorList>
    </citation>
    <scope>NUCLEOTIDE SEQUENCE</scope>
    <source>
        <strain evidence="2">VT162</strain>
    </source>
</reference>
<accession>A0AAD5UYI8</accession>
<feature type="region of interest" description="Disordered" evidence="1">
    <location>
        <begin position="172"/>
        <end position="201"/>
    </location>
</feature>
<dbReference type="AlphaFoldDB" id="A0AAD5UYI8"/>
<evidence type="ECO:0000313" key="3">
    <source>
        <dbReference type="Proteomes" id="UP001212997"/>
    </source>
</evidence>
<dbReference type="Proteomes" id="UP001212997">
    <property type="component" value="Unassembled WGS sequence"/>
</dbReference>
<sequence>MTTPNSMDSTAREDRIATTMITEVESFAEATVPELVSEEAAGVPAPVSVVLDDCDDSGVKDEAVGLEEGGGVNTELLMEVGVGDEVKTGDDEGVDDELIDEALSELDSVDIIEDVEMDELIGSIEVIDIEFDEDAEDESEELAEEELDTSIVLEDTGEVVALYEVLIPPELDDMYDDETDGTGNDVIGGGKMELGSKDDKVNEMTIEKPEDIGGGVGNAELGRVRTVENTEENGEMVGDTDVGTREE</sequence>
<evidence type="ECO:0000256" key="1">
    <source>
        <dbReference type="SAM" id="MobiDB-lite"/>
    </source>
</evidence>
<comment type="caution">
    <text evidence="2">The sequence shown here is derived from an EMBL/GenBank/DDBJ whole genome shotgun (WGS) entry which is preliminary data.</text>
</comment>
<organism evidence="2 3">
    <name type="scientific">Meripilus lineatus</name>
    <dbReference type="NCBI Taxonomy" id="2056292"/>
    <lineage>
        <taxon>Eukaryota</taxon>
        <taxon>Fungi</taxon>
        <taxon>Dikarya</taxon>
        <taxon>Basidiomycota</taxon>
        <taxon>Agaricomycotina</taxon>
        <taxon>Agaricomycetes</taxon>
        <taxon>Polyporales</taxon>
        <taxon>Meripilaceae</taxon>
        <taxon>Meripilus</taxon>
    </lineage>
</organism>
<evidence type="ECO:0000313" key="2">
    <source>
        <dbReference type="EMBL" id="KAJ3477699.1"/>
    </source>
</evidence>
<keyword evidence="3" id="KW-1185">Reference proteome</keyword>
<dbReference type="EMBL" id="JANAWD010000572">
    <property type="protein sequence ID" value="KAJ3477699.1"/>
    <property type="molecule type" value="Genomic_DNA"/>
</dbReference>